<feature type="transmembrane region" description="Helical" evidence="14">
    <location>
        <begin position="323"/>
        <end position="343"/>
    </location>
</feature>
<keyword evidence="11" id="KW-0325">Glycoprotein</keyword>
<dbReference type="FunFam" id="1.20.1070.10:FF:000024">
    <property type="entry name" value="Olfactory receptor"/>
    <property type="match status" value="1"/>
</dbReference>
<dbReference type="GO" id="GO:0004984">
    <property type="term" value="F:olfactory receptor activity"/>
    <property type="evidence" value="ECO:0007669"/>
    <property type="project" value="InterPro"/>
</dbReference>
<evidence type="ECO:0000313" key="17">
    <source>
        <dbReference type="Proteomes" id="UP000327493"/>
    </source>
</evidence>
<organism evidence="16 17">
    <name type="scientific">Etheostoma spectabile</name>
    <name type="common">orangethroat darter</name>
    <dbReference type="NCBI Taxonomy" id="54343"/>
    <lineage>
        <taxon>Eukaryota</taxon>
        <taxon>Metazoa</taxon>
        <taxon>Chordata</taxon>
        <taxon>Craniata</taxon>
        <taxon>Vertebrata</taxon>
        <taxon>Euteleostomi</taxon>
        <taxon>Actinopterygii</taxon>
        <taxon>Neopterygii</taxon>
        <taxon>Teleostei</taxon>
        <taxon>Neoteleostei</taxon>
        <taxon>Acanthomorphata</taxon>
        <taxon>Eupercaria</taxon>
        <taxon>Perciformes</taxon>
        <taxon>Percoidei</taxon>
        <taxon>Percidae</taxon>
        <taxon>Etheostomatinae</taxon>
        <taxon>Etheostoma</taxon>
    </lineage>
</organism>
<feature type="transmembrane region" description="Helical" evidence="14">
    <location>
        <begin position="202"/>
        <end position="226"/>
    </location>
</feature>
<dbReference type="EMBL" id="VOFY01000848">
    <property type="protein sequence ID" value="KAA8578312.1"/>
    <property type="molecule type" value="Genomic_DNA"/>
</dbReference>
<dbReference type="PROSITE" id="PS50262">
    <property type="entry name" value="G_PROTEIN_RECEP_F1_2"/>
    <property type="match status" value="1"/>
</dbReference>
<keyword evidence="7" id="KW-0297">G-protein coupled receptor</keyword>
<name>A0A5J5C996_9PERO</name>
<dbReference type="GO" id="GO:0005230">
    <property type="term" value="F:extracellular ligand-gated monoatomic ion channel activity"/>
    <property type="evidence" value="ECO:0007669"/>
    <property type="project" value="InterPro"/>
</dbReference>
<dbReference type="PANTHER" id="PTHR26451">
    <property type="entry name" value="G_PROTEIN_RECEP_F1_2 DOMAIN-CONTAINING PROTEIN"/>
    <property type="match status" value="1"/>
</dbReference>
<evidence type="ECO:0000256" key="14">
    <source>
        <dbReference type="SAM" id="Phobius"/>
    </source>
</evidence>
<dbReference type="InterPro" id="IPR036734">
    <property type="entry name" value="Neur_chan_lig-bd_sf"/>
</dbReference>
<evidence type="ECO:0000256" key="1">
    <source>
        <dbReference type="ARBA" id="ARBA00004651"/>
    </source>
</evidence>
<comment type="caution">
    <text evidence="16">The sequence shown here is derived from an EMBL/GenBank/DDBJ whole genome shotgun (WGS) entry which is preliminary data.</text>
</comment>
<evidence type="ECO:0000256" key="5">
    <source>
        <dbReference type="ARBA" id="ARBA00022725"/>
    </source>
</evidence>
<evidence type="ECO:0000256" key="10">
    <source>
        <dbReference type="ARBA" id="ARBA00023170"/>
    </source>
</evidence>
<keyword evidence="12" id="KW-0807">Transducer</keyword>
<accession>A0A5J5C996</accession>
<reference evidence="16 17" key="1">
    <citation type="submission" date="2019-08" db="EMBL/GenBank/DDBJ databases">
        <title>A chromosome-level genome assembly, high-density linkage maps, and genome scans reveal the genomic architecture of hybrid incompatibilities underlying speciation via character displacement in darters (Percidae: Etheostominae).</title>
        <authorList>
            <person name="Moran R.L."/>
            <person name="Catchen J.M."/>
            <person name="Fuller R.C."/>
        </authorList>
    </citation>
    <scope>NUCLEOTIDE SEQUENCE [LARGE SCALE GENOMIC DNA]</scope>
    <source>
        <strain evidence="16">EspeVRDwgs_2016</strain>
        <tissue evidence="16">Muscle</tissue>
    </source>
</reference>
<feature type="transmembrane region" description="Helical" evidence="14">
    <location>
        <begin position="373"/>
        <end position="400"/>
    </location>
</feature>
<dbReference type="InterPro" id="IPR017452">
    <property type="entry name" value="GPCR_Rhodpsn_7TM"/>
</dbReference>
<evidence type="ECO:0000256" key="4">
    <source>
        <dbReference type="ARBA" id="ARBA00022692"/>
    </source>
</evidence>
<keyword evidence="10" id="KW-0675">Receptor</keyword>
<evidence type="ECO:0000313" key="16">
    <source>
        <dbReference type="EMBL" id="KAA8578312.1"/>
    </source>
</evidence>
<keyword evidence="3" id="KW-0716">Sensory transduction</keyword>
<evidence type="ECO:0000256" key="6">
    <source>
        <dbReference type="ARBA" id="ARBA00022989"/>
    </source>
</evidence>
<sequence length="457" mass="51309">METNVVLRNDGQVMWDQPAITKSSCSVDVAFFPFDLQQCHLTFGSWTHNGNQMDLSNALDSADLADFVPNVEWEEEGAAGGHEGKWEESKSSGRGGGREHVEEKKGVGGDGGVRREIFVRTQCVCQHQGLRSNVEYIANSYQDQRAAQLRIGEWRKVAKVMDRFFIVFTNYMNTPLIPNPWSQYSEVQLEGLIVSEESTYPVFLFFFFSYLFIMIANVGIAVLIFIDKNLHQPMYLLFCNLPLNDVLGNSILIPRLMLDLLRPPSERLISYHECVVQAFTTHVFGTTSHTVLMIMAFDRYVAICDPLRYAAIMTNKMVMKLTVSAWGVALVMVGVLLGLTIRLNRCRSQITNSYCDNASLFKLSCEDVSINNIYGLVFTVVLFSGSIGSTVLTYTKIAVVCGTSKNKTLNSKALKTCSTHLTVYLLMLVSGLANIVLARFPQYTPYRKLSVILFHII</sequence>
<dbReference type="Proteomes" id="UP000327493">
    <property type="component" value="Unassembled WGS sequence"/>
</dbReference>
<dbReference type="InterPro" id="IPR052921">
    <property type="entry name" value="GPCR1_Superfamily_Member"/>
</dbReference>
<dbReference type="InterPro" id="IPR000725">
    <property type="entry name" value="Olfact_rcpt"/>
</dbReference>
<feature type="transmembrane region" description="Helical" evidence="14">
    <location>
        <begin position="421"/>
        <end position="440"/>
    </location>
</feature>
<keyword evidence="17" id="KW-1185">Reference proteome</keyword>
<keyword evidence="8 14" id="KW-0472">Membrane</keyword>
<dbReference type="InterPro" id="IPR036719">
    <property type="entry name" value="Neuro-gated_channel_TM_sf"/>
</dbReference>
<feature type="non-terminal residue" evidence="16">
    <location>
        <position position="457"/>
    </location>
</feature>
<keyword evidence="2" id="KW-1003">Cell membrane</keyword>
<evidence type="ECO:0000256" key="7">
    <source>
        <dbReference type="ARBA" id="ARBA00023040"/>
    </source>
</evidence>
<evidence type="ECO:0000256" key="12">
    <source>
        <dbReference type="ARBA" id="ARBA00023224"/>
    </source>
</evidence>
<dbReference type="AlphaFoldDB" id="A0A5J5C996"/>
<dbReference type="PROSITE" id="PS00236">
    <property type="entry name" value="NEUROTR_ION_CHANNEL"/>
    <property type="match status" value="1"/>
</dbReference>
<dbReference type="InterPro" id="IPR018000">
    <property type="entry name" value="Neurotransmitter_ion_chnl_CS"/>
</dbReference>
<evidence type="ECO:0000256" key="2">
    <source>
        <dbReference type="ARBA" id="ARBA00022475"/>
    </source>
</evidence>
<dbReference type="SUPFAM" id="SSF63712">
    <property type="entry name" value="Nicotinic receptor ligand binding domain-like"/>
    <property type="match status" value="1"/>
</dbReference>
<feature type="domain" description="G-protein coupled receptors family 1 profile" evidence="15">
    <location>
        <begin position="216"/>
        <end position="457"/>
    </location>
</feature>
<proteinExistence type="predicted"/>
<evidence type="ECO:0000256" key="9">
    <source>
        <dbReference type="ARBA" id="ARBA00023157"/>
    </source>
</evidence>
<dbReference type="PRINTS" id="PR00245">
    <property type="entry name" value="OLFACTORYR"/>
</dbReference>
<dbReference type="SUPFAM" id="SSF90112">
    <property type="entry name" value="Neurotransmitter-gated ion-channel transmembrane pore"/>
    <property type="match status" value="1"/>
</dbReference>
<keyword evidence="9" id="KW-1015">Disulfide bond</keyword>
<feature type="region of interest" description="Disordered" evidence="13">
    <location>
        <begin position="75"/>
        <end position="108"/>
    </location>
</feature>
<dbReference type="Pfam" id="PF02931">
    <property type="entry name" value="Neur_chan_LBD"/>
    <property type="match status" value="1"/>
</dbReference>
<keyword evidence="6 14" id="KW-1133">Transmembrane helix</keyword>
<dbReference type="InterPro" id="IPR006202">
    <property type="entry name" value="Neur_chan_lig-bd"/>
</dbReference>
<dbReference type="Gene3D" id="2.70.170.10">
    <property type="entry name" value="Neurotransmitter-gated ion-channel ligand-binding domain"/>
    <property type="match status" value="1"/>
</dbReference>
<dbReference type="GO" id="GO:0004930">
    <property type="term" value="F:G protein-coupled receptor activity"/>
    <property type="evidence" value="ECO:0007669"/>
    <property type="project" value="UniProtKB-KW"/>
</dbReference>
<keyword evidence="4 14" id="KW-0812">Transmembrane</keyword>
<protein>
    <recommendedName>
        <fullName evidence="15">G-protein coupled receptors family 1 profile domain-containing protein</fullName>
    </recommendedName>
</protein>
<dbReference type="PANTHER" id="PTHR26451:SF848">
    <property type="entry name" value="ODORANT RECEPTOR-RELATED"/>
    <property type="match status" value="1"/>
</dbReference>
<gene>
    <name evidence="16" type="ORF">FQN60_018631</name>
</gene>
<dbReference type="GO" id="GO:0005886">
    <property type="term" value="C:plasma membrane"/>
    <property type="evidence" value="ECO:0007669"/>
    <property type="project" value="UniProtKB-SubCell"/>
</dbReference>
<dbReference type="GO" id="GO:0005549">
    <property type="term" value="F:odorant binding"/>
    <property type="evidence" value="ECO:0007669"/>
    <property type="project" value="TreeGrafter"/>
</dbReference>
<feature type="compositionally biased region" description="Basic and acidic residues" evidence="13">
    <location>
        <begin position="82"/>
        <end position="108"/>
    </location>
</feature>
<evidence type="ECO:0000256" key="11">
    <source>
        <dbReference type="ARBA" id="ARBA00023180"/>
    </source>
</evidence>
<dbReference type="Gene3D" id="1.20.1070.10">
    <property type="entry name" value="Rhodopsin 7-helix transmembrane proteins"/>
    <property type="match status" value="1"/>
</dbReference>
<evidence type="ECO:0000256" key="13">
    <source>
        <dbReference type="SAM" id="MobiDB-lite"/>
    </source>
</evidence>
<evidence type="ECO:0000259" key="15">
    <source>
        <dbReference type="PROSITE" id="PS50262"/>
    </source>
</evidence>
<comment type="subcellular location">
    <subcellularLocation>
        <location evidence="1">Cell membrane</location>
        <topology evidence="1">Multi-pass membrane protein</topology>
    </subcellularLocation>
</comment>
<dbReference type="Pfam" id="PF13853">
    <property type="entry name" value="7tm_4"/>
    <property type="match status" value="1"/>
</dbReference>
<evidence type="ECO:0000256" key="3">
    <source>
        <dbReference type="ARBA" id="ARBA00022606"/>
    </source>
</evidence>
<keyword evidence="5" id="KW-0552">Olfaction</keyword>
<evidence type="ECO:0000256" key="8">
    <source>
        <dbReference type="ARBA" id="ARBA00023136"/>
    </source>
</evidence>
<dbReference type="SUPFAM" id="SSF81321">
    <property type="entry name" value="Family A G protein-coupled receptor-like"/>
    <property type="match status" value="1"/>
</dbReference>